<name>A0A9D9IQT0_9BACT</name>
<sequence length="319" mass="36379">MKVEKLTILIPVYNEQECLEMLYQRLVNVADKLEEVETEFLFVNDGSRDDSLQIIKRLQRSDKRVALLDLSRNFGKEVAMTAGIDYATGDALVIIDADLQDPPELIGEMLKGIEDGYDDVYAKRSNRKGETWMKKSTSKLYYRMLKKISDIPVQEDTGDYRMFSKRAIDALRRLKENERNMKGLFSFIGFKKKPIYYERDPRIAGKTKWNYWKLVNLAAQGFMSTSKVPLRLISIMGIFVSLIAFLYLIFVVVRAAIWGDPVSGYPSMVSIILFLGGGQMLALGIIGEYLGIVFSETKKRPIYYVNEYSTGDVAEAGND</sequence>
<comment type="subcellular location">
    <subcellularLocation>
        <location evidence="1">Cell membrane</location>
        <topology evidence="1">Multi-pass membrane protein</topology>
    </subcellularLocation>
</comment>
<dbReference type="PANTHER" id="PTHR48090:SF8">
    <property type="entry name" value="GLYCOSYLTRANSFERASE CSBB-RELATED"/>
    <property type="match status" value="1"/>
</dbReference>
<evidence type="ECO:0000256" key="8">
    <source>
        <dbReference type="ARBA" id="ARBA00038152"/>
    </source>
</evidence>
<keyword evidence="7 9" id="KW-0472">Membrane</keyword>
<feature type="transmembrane region" description="Helical" evidence="9">
    <location>
        <begin position="269"/>
        <end position="294"/>
    </location>
</feature>
<keyword evidence="2" id="KW-1003">Cell membrane</keyword>
<dbReference type="Gene3D" id="3.90.550.10">
    <property type="entry name" value="Spore Coat Polysaccharide Biosynthesis Protein SpsA, Chain A"/>
    <property type="match status" value="1"/>
</dbReference>
<comment type="similarity">
    <text evidence="8">Belongs to the glycosyltransferase 2 family. GtrB subfamily.</text>
</comment>
<comment type="caution">
    <text evidence="11">The sequence shown here is derived from an EMBL/GenBank/DDBJ whole genome shotgun (WGS) entry which is preliminary data.</text>
</comment>
<evidence type="ECO:0000256" key="4">
    <source>
        <dbReference type="ARBA" id="ARBA00022679"/>
    </source>
</evidence>
<dbReference type="GO" id="GO:0005886">
    <property type="term" value="C:plasma membrane"/>
    <property type="evidence" value="ECO:0007669"/>
    <property type="project" value="UniProtKB-SubCell"/>
</dbReference>
<feature type="domain" description="Glycosyltransferase 2-like" evidence="10">
    <location>
        <begin position="7"/>
        <end position="170"/>
    </location>
</feature>
<dbReference type="AlphaFoldDB" id="A0A9D9IQT0"/>
<proteinExistence type="inferred from homology"/>
<evidence type="ECO:0000313" key="12">
    <source>
        <dbReference type="Proteomes" id="UP000823598"/>
    </source>
</evidence>
<dbReference type="GO" id="GO:0016757">
    <property type="term" value="F:glycosyltransferase activity"/>
    <property type="evidence" value="ECO:0007669"/>
    <property type="project" value="UniProtKB-KW"/>
</dbReference>
<dbReference type="InterPro" id="IPR050256">
    <property type="entry name" value="Glycosyltransferase_2"/>
</dbReference>
<reference evidence="11" key="1">
    <citation type="submission" date="2020-10" db="EMBL/GenBank/DDBJ databases">
        <authorList>
            <person name="Gilroy R."/>
        </authorList>
    </citation>
    <scope>NUCLEOTIDE SEQUENCE</scope>
    <source>
        <strain evidence="11">6919</strain>
    </source>
</reference>
<dbReference type="CDD" id="cd04187">
    <property type="entry name" value="DPM1_like_bac"/>
    <property type="match status" value="1"/>
</dbReference>
<evidence type="ECO:0000256" key="7">
    <source>
        <dbReference type="ARBA" id="ARBA00023136"/>
    </source>
</evidence>
<gene>
    <name evidence="11" type="ORF">IAB88_08525</name>
</gene>
<keyword evidence="4" id="KW-0808">Transferase</keyword>
<protein>
    <submittedName>
        <fullName evidence="11">Glycosyltransferase family 2 protein</fullName>
    </submittedName>
</protein>
<evidence type="ECO:0000313" key="11">
    <source>
        <dbReference type="EMBL" id="MBO8477022.1"/>
    </source>
</evidence>
<reference evidence="11" key="2">
    <citation type="journal article" date="2021" name="PeerJ">
        <title>Extensive microbial diversity within the chicken gut microbiome revealed by metagenomics and culture.</title>
        <authorList>
            <person name="Gilroy R."/>
            <person name="Ravi A."/>
            <person name="Getino M."/>
            <person name="Pursley I."/>
            <person name="Horton D.L."/>
            <person name="Alikhan N.F."/>
            <person name="Baker D."/>
            <person name="Gharbi K."/>
            <person name="Hall N."/>
            <person name="Watson M."/>
            <person name="Adriaenssens E.M."/>
            <person name="Foster-Nyarko E."/>
            <person name="Jarju S."/>
            <person name="Secka A."/>
            <person name="Antonio M."/>
            <person name="Oren A."/>
            <person name="Chaudhuri R.R."/>
            <person name="La Ragione R."/>
            <person name="Hildebrand F."/>
            <person name="Pallen M.J."/>
        </authorList>
    </citation>
    <scope>NUCLEOTIDE SEQUENCE</scope>
    <source>
        <strain evidence="11">6919</strain>
    </source>
</reference>
<evidence type="ECO:0000256" key="2">
    <source>
        <dbReference type="ARBA" id="ARBA00022475"/>
    </source>
</evidence>
<dbReference type="InterPro" id="IPR029044">
    <property type="entry name" value="Nucleotide-diphossugar_trans"/>
</dbReference>
<evidence type="ECO:0000256" key="9">
    <source>
        <dbReference type="SAM" id="Phobius"/>
    </source>
</evidence>
<keyword evidence="5 9" id="KW-0812">Transmembrane</keyword>
<dbReference type="PANTHER" id="PTHR48090">
    <property type="entry name" value="UNDECAPRENYL-PHOSPHATE 4-DEOXY-4-FORMAMIDO-L-ARABINOSE TRANSFERASE-RELATED"/>
    <property type="match status" value="1"/>
</dbReference>
<dbReference type="SUPFAM" id="SSF53448">
    <property type="entry name" value="Nucleotide-diphospho-sugar transferases"/>
    <property type="match status" value="1"/>
</dbReference>
<dbReference type="FunFam" id="3.90.550.10:FF:000079">
    <property type="entry name" value="Probable glycosyl transferase"/>
    <property type="match status" value="1"/>
</dbReference>
<keyword evidence="3" id="KW-0328">Glycosyltransferase</keyword>
<dbReference type="Proteomes" id="UP000823598">
    <property type="component" value="Unassembled WGS sequence"/>
</dbReference>
<evidence type="ECO:0000259" key="10">
    <source>
        <dbReference type="Pfam" id="PF00535"/>
    </source>
</evidence>
<feature type="transmembrane region" description="Helical" evidence="9">
    <location>
        <begin position="232"/>
        <end position="257"/>
    </location>
</feature>
<evidence type="ECO:0000256" key="5">
    <source>
        <dbReference type="ARBA" id="ARBA00022692"/>
    </source>
</evidence>
<organism evidence="11 12">
    <name type="scientific">Candidatus Limisoma faecipullorum</name>
    <dbReference type="NCBI Taxonomy" id="2840854"/>
    <lineage>
        <taxon>Bacteria</taxon>
        <taxon>Pseudomonadati</taxon>
        <taxon>Bacteroidota</taxon>
        <taxon>Bacteroidia</taxon>
        <taxon>Bacteroidales</taxon>
        <taxon>Candidatus Limisoma</taxon>
    </lineage>
</organism>
<dbReference type="Pfam" id="PF00535">
    <property type="entry name" value="Glycos_transf_2"/>
    <property type="match status" value="1"/>
</dbReference>
<keyword evidence="6 9" id="KW-1133">Transmembrane helix</keyword>
<evidence type="ECO:0000256" key="1">
    <source>
        <dbReference type="ARBA" id="ARBA00004651"/>
    </source>
</evidence>
<dbReference type="EMBL" id="JADIMC010000098">
    <property type="protein sequence ID" value="MBO8477022.1"/>
    <property type="molecule type" value="Genomic_DNA"/>
</dbReference>
<evidence type="ECO:0000256" key="6">
    <source>
        <dbReference type="ARBA" id="ARBA00022989"/>
    </source>
</evidence>
<evidence type="ECO:0000256" key="3">
    <source>
        <dbReference type="ARBA" id="ARBA00022676"/>
    </source>
</evidence>
<accession>A0A9D9IQT0</accession>
<dbReference type="InterPro" id="IPR001173">
    <property type="entry name" value="Glyco_trans_2-like"/>
</dbReference>